<dbReference type="PROSITE" id="PS01124">
    <property type="entry name" value="HTH_ARAC_FAMILY_2"/>
    <property type="match status" value="1"/>
</dbReference>
<keyword evidence="5" id="KW-1185">Reference proteome</keyword>
<dbReference type="SUPFAM" id="SSF46689">
    <property type="entry name" value="Homeodomain-like"/>
    <property type="match status" value="1"/>
</dbReference>
<evidence type="ECO:0000313" key="4">
    <source>
        <dbReference type="EMBL" id="SEK62188.1"/>
    </source>
</evidence>
<sequence length="149" mass="17156">MASTSIFTIYYIRDEIQKNPHIINCSIKYFCKKYRVSQATIQSSFKEYYGVTFAMYVRDQCMTKAVKLLLTTNMKISEISRELGFSNSKAGFMAAFKRIYRISPGQLRSYLEEHQSSGKIDGEETDINARIVKVIALLSKVDGHIKSRR</sequence>
<evidence type="ECO:0000259" key="3">
    <source>
        <dbReference type="PROSITE" id="PS01124"/>
    </source>
</evidence>
<dbReference type="RefSeq" id="WP_093318421.1">
    <property type="nucleotide sequence ID" value="NZ_FOAF01000001.1"/>
</dbReference>
<dbReference type="SMART" id="SM00342">
    <property type="entry name" value="HTH_ARAC"/>
    <property type="match status" value="1"/>
</dbReference>
<dbReference type="AlphaFoldDB" id="A0A1H7IIG0"/>
<protein>
    <submittedName>
        <fullName evidence="4">AraC-type DNA-binding protein</fullName>
    </submittedName>
</protein>
<dbReference type="Gene3D" id="1.10.10.60">
    <property type="entry name" value="Homeodomain-like"/>
    <property type="match status" value="1"/>
</dbReference>
<dbReference type="InterPro" id="IPR053142">
    <property type="entry name" value="PchR_regulatory_protein"/>
</dbReference>
<organism evidence="4 5">
    <name type="scientific">Olivibacter domesticus</name>
    <name type="common">Pseudosphingobacterium domesticum</name>
    <dbReference type="NCBI Taxonomy" id="407022"/>
    <lineage>
        <taxon>Bacteria</taxon>
        <taxon>Pseudomonadati</taxon>
        <taxon>Bacteroidota</taxon>
        <taxon>Sphingobacteriia</taxon>
        <taxon>Sphingobacteriales</taxon>
        <taxon>Sphingobacteriaceae</taxon>
        <taxon>Olivibacter</taxon>
    </lineage>
</organism>
<evidence type="ECO:0000313" key="5">
    <source>
        <dbReference type="Proteomes" id="UP000199421"/>
    </source>
</evidence>
<evidence type="ECO:0000256" key="2">
    <source>
        <dbReference type="ARBA" id="ARBA00023163"/>
    </source>
</evidence>
<reference evidence="5" key="1">
    <citation type="submission" date="2016-10" db="EMBL/GenBank/DDBJ databases">
        <authorList>
            <person name="Varghese N."/>
            <person name="Submissions S."/>
        </authorList>
    </citation>
    <scope>NUCLEOTIDE SEQUENCE [LARGE SCALE GENOMIC DNA]</scope>
    <source>
        <strain evidence="5">DSM 18733</strain>
    </source>
</reference>
<gene>
    <name evidence="4" type="ORF">SAMN05661044_00714</name>
</gene>
<dbReference type="GO" id="GO:0043565">
    <property type="term" value="F:sequence-specific DNA binding"/>
    <property type="evidence" value="ECO:0007669"/>
    <property type="project" value="InterPro"/>
</dbReference>
<dbReference type="InterPro" id="IPR009057">
    <property type="entry name" value="Homeodomain-like_sf"/>
</dbReference>
<proteinExistence type="predicted"/>
<accession>A0A1H7IIG0</accession>
<dbReference type="STRING" id="407022.SAMN05661044_00714"/>
<keyword evidence="4" id="KW-0238">DNA-binding</keyword>
<dbReference type="EMBL" id="FOAF01000001">
    <property type="protein sequence ID" value="SEK62188.1"/>
    <property type="molecule type" value="Genomic_DNA"/>
</dbReference>
<keyword evidence="1" id="KW-0805">Transcription regulation</keyword>
<keyword evidence="2" id="KW-0804">Transcription</keyword>
<dbReference type="PANTHER" id="PTHR47893:SF1">
    <property type="entry name" value="REGULATORY PROTEIN PCHR"/>
    <property type="match status" value="1"/>
</dbReference>
<feature type="domain" description="HTH araC/xylS-type" evidence="3">
    <location>
        <begin position="6"/>
        <end position="110"/>
    </location>
</feature>
<dbReference type="PANTHER" id="PTHR47893">
    <property type="entry name" value="REGULATORY PROTEIN PCHR"/>
    <property type="match status" value="1"/>
</dbReference>
<dbReference type="Proteomes" id="UP000199421">
    <property type="component" value="Unassembled WGS sequence"/>
</dbReference>
<name>A0A1H7IIG0_OLID1</name>
<evidence type="ECO:0000256" key="1">
    <source>
        <dbReference type="ARBA" id="ARBA00023015"/>
    </source>
</evidence>
<dbReference type="Pfam" id="PF12833">
    <property type="entry name" value="HTH_18"/>
    <property type="match status" value="1"/>
</dbReference>
<dbReference type="GO" id="GO:0003700">
    <property type="term" value="F:DNA-binding transcription factor activity"/>
    <property type="evidence" value="ECO:0007669"/>
    <property type="project" value="InterPro"/>
</dbReference>
<dbReference type="OrthoDB" id="799767at2"/>
<dbReference type="InterPro" id="IPR018060">
    <property type="entry name" value="HTH_AraC"/>
</dbReference>